<organism evidence="4 5">
    <name type="scientific">Mesonia hippocampi</name>
    <dbReference type="NCBI Taxonomy" id="1628250"/>
    <lineage>
        <taxon>Bacteria</taxon>
        <taxon>Pseudomonadati</taxon>
        <taxon>Bacteroidota</taxon>
        <taxon>Flavobacteriia</taxon>
        <taxon>Flavobacteriales</taxon>
        <taxon>Flavobacteriaceae</taxon>
        <taxon>Mesonia</taxon>
    </lineage>
</organism>
<dbReference type="NCBIfam" id="TIGR04183">
    <property type="entry name" value="Por_Secre_tail"/>
    <property type="match status" value="1"/>
</dbReference>
<dbReference type="GO" id="GO:0004553">
    <property type="term" value="F:hydrolase activity, hydrolyzing O-glycosyl compounds"/>
    <property type="evidence" value="ECO:0007669"/>
    <property type="project" value="UniProtKB-ARBA"/>
</dbReference>
<dbReference type="GO" id="GO:0005975">
    <property type="term" value="P:carbohydrate metabolic process"/>
    <property type="evidence" value="ECO:0007669"/>
    <property type="project" value="UniProtKB-ARBA"/>
</dbReference>
<reference evidence="4 5" key="1">
    <citation type="submission" date="2020-08" db="EMBL/GenBank/DDBJ databases">
        <title>Genomic Encyclopedia of Type Strains, Phase IV (KMG-IV): sequencing the most valuable type-strain genomes for metagenomic binning, comparative biology and taxonomic classification.</title>
        <authorList>
            <person name="Goeker M."/>
        </authorList>
    </citation>
    <scope>NUCLEOTIDE SEQUENCE [LARGE SCALE GENOMIC DNA]</scope>
    <source>
        <strain evidence="4 5">DSM 29568</strain>
    </source>
</reference>
<dbReference type="SUPFAM" id="SSF49899">
    <property type="entry name" value="Concanavalin A-like lectins/glucanases"/>
    <property type="match status" value="1"/>
</dbReference>
<feature type="signal peptide" evidence="2">
    <location>
        <begin position="1"/>
        <end position="21"/>
    </location>
</feature>
<dbReference type="EMBL" id="JACIFO010000011">
    <property type="protein sequence ID" value="MBB4119883.1"/>
    <property type="molecule type" value="Genomic_DNA"/>
</dbReference>
<evidence type="ECO:0000313" key="5">
    <source>
        <dbReference type="Proteomes" id="UP000553034"/>
    </source>
</evidence>
<proteinExistence type="predicted"/>
<dbReference type="Proteomes" id="UP000553034">
    <property type="component" value="Unassembled WGS sequence"/>
</dbReference>
<accession>A0A840ETN1</accession>
<evidence type="ECO:0000256" key="1">
    <source>
        <dbReference type="ARBA" id="ARBA00022729"/>
    </source>
</evidence>
<evidence type="ECO:0000313" key="4">
    <source>
        <dbReference type="EMBL" id="MBB4119883.1"/>
    </source>
</evidence>
<feature type="domain" description="Secretion system C-terminal sorting" evidence="3">
    <location>
        <begin position="239"/>
        <end position="304"/>
    </location>
</feature>
<dbReference type="AlphaFoldDB" id="A0A840ETN1"/>
<evidence type="ECO:0000256" key="2">
    <source>
        <dbReference type="SAM" id="SignalP"/>
    </source>
</evidence>
<dbReference type="RefSeq" id="WP_183478220.1">
    <property type="nucleotide sequence ID" value="NZ_JACIFO010000011.1"/>
</dbReference>
<dbReference type="Gene3D" id="2.60.120.560">
    <property type="entry name" value="Exo-inulinase, domain 1"/>
    <property type="match status" value="1"/>
</dbReference>
<comment type="caution">
    <text evidence="4">The sequence shown here is derived from an EMBL/GenBank/DDBJ whole genome shotgun (WGS) entry which is preliminary data.</text>
</comment>
<evidence type="ECO:0000259" key="3">
    <source>
        <dbReference type="Pfam" id="PF18962"/>
    </source>
</evidence>
<gene>
    <name evidence="4" type="ORF">GGR32_002194</name>
</gene>
<protein>
    <recommendedName>
        <fullName evidence="3">Secretion system C-terminal sorting domain-containing protein</fullName>
    </recommendedName>
</protein>
<dbReference type="Pfam" id="PF18962">
    <property type="entry name" value="Por_Secre_tail"/>
    <property type="match status" value="1"/>
</dbReference>
<keyword evidence="5" id="KW-1185">Reference proteome</keyword>
<name>A0A840ETN1_9FLAO</name>
<dbReference type="InterPro" id="IPR013320">
    <property type="entry name" value="ConA-like_dom_sf"/>
</dbReference>
<sequence length="306" mass="34404">MKKNYILSSLASLLLSGFAFAQTQISFESSEGFTLTSIHTQNAWEVSEGSDGVLQNQIISDEQASDGSFSFKNSHEDAFGSQWLPIFGAAKAFDTPRDYKDLVISYDIYITEQNGADFEFTAYAEGQEVFSPVAGIGLENRGYIYVIVDENYGTEYTDESIAWNINTWHNIKIEITENNIKYYLDNNLIYTGNNFTQLDVYGINMLHNNYGGSAYYDNINIEEGTLNTQQNKLDSFSFYPNPAKDYIHITSAGNSIENVKVFSITGKEIINSVHKSFINTSALNKGTYLLEVTQNGNTTRKLFIKE</sequence>
<feature type="chain" id="PRO_5032758980" description="Secretion system C-terminal sorting domain-containing protein" evidence="2">
    <location>
        <begin position="22"/>
        <end position="306"/>
    </location>
</feature>
<keyword evidence="1 2" id="KW-0732">Signal</keyword>
<dbReference type="InterPro" id="IPR026444">
    <property type="entry name" value="Secre_tail"/>
</dbReference>